<keyword evidence="1" id="KW-0472">Membrane</keyword>
<evidence type="ECO:0000313" key="3">
    <source>
        <dbReference type="Proteomes" id="UP000005237"/>
    </source>
</evidence>
<accession>A0A8R1IID5</accession>
<organism evidence="2 3">
    <name type="scientific">Caenorhabditis japonica</name>
    <dbReference type="NCBI Taxonomy" id="281687"/>
    <lineage>
        <taxon>Eukaryota</taxon>
        <taxon>Metazoa</taxon>
        <taxon>Ecdysozoa</taxon>
        <taxon>Nematoda</taxon>
        <taxon>Chromadorea</taxon>
        <taxon>Rhabditida</taxon>
        <taxon>Rhabditina</taxon>
        <taxon>Rhabditomorpha</taxon>
        <taxon>Rhabditoidea</taxon>
        <taxon>Rhabditidae</taxon>
        <taxon>Peloderinae</taxon>
        <taxon>Caenorhabditis</taxon>
    </lineage>
</organism>
<protein>
    <submittedName>
        <fullName evidence="2">Uncharacterized protein</fullName>
    </submittedName>
</protein>
<evidence type="ECO:0000256" key="1">
    <source>
        <dbReference type="SAM" id="Phobius"/>
    </source>
</evidence>
<dbReference type="AlphaFoldDB" id="A0A8R1IID5"/>
<proteinExistence type="predicted"/>
<feature type="transmembrane region" description="Helical" evidence="1">
    <location>
        <begin position="28"/>
        <end position="45"/>
    </location>
</feature>
<reference evidence="3" key="1">
    <citation type="submission" date="2010-08" db="EMBL/GenBank/DDBJ databases">
        <authorList>
            <consortium name="Caenorhabditis japonica Sequencing Consortium"/>
            <person name="Wilson R.K."/>
        </authorList>
    </citation>
    <scope>NUCLEOTIDE SEQUENCE [LARGE SCALE GENOMIC DNA]</scope>
    <source>
        <strain evidence="3">DF5081</strain>
    </source>
</reference>
<keyword evidence="1" id="KW-0812">Transmembrane</keyword>
<reference evidence="2" key="2">
    <citation type="submission" date="2022-06" db="UniProtKB">
        <authorList>
            <consortium name="EnsemblMetazoa"/>
        </authorList>
    </citation>
    <scope>IDENTIFICATION</scope>
    <source>
        <strain evidence="2">DF5081</strain>
    </source>
</reference>
<keyword evidence="3" id="KW-1185">Reference proteome</keyword>
<feature type="transmembrane region" description="Helical" evidence="1">
    <location>
        <begin position="78"/>
        <end position="98"/>
    </location>
</feature>
<name>A0A8R1IID5_CAEJA</name>
<sequence length="149" mass="17032">MCFILIGATMCEICEFNLFVGRIRSTSLIIFSLFTVLYTIGVIIHERSRIENQWPFLRHVHALGADDSSINVTVPATWQYSIALCILSALFKIGRLLIQHYFGDKKFFIDDDRQNWQKVSSDEDPHSTIPRASGSGILNETRYSKIESD</sequence>
<evidence type="ECO:0000313" key="2">
    <source>
        <dbReference type="EnsemblMetazoa" id="CJA36907.1"/>
    </source>
</evidence>
<dbReference type="EnsemblMetazoa" id="CJA36907.1">
    <property type="protein sequence ID" value="CJA36907.1"/>
    <property type="gene ID" value="WBGene00212754"/>
</dbReference>
<dbReference type="Proteomes" id="UP000005237">
    <property type="component" value="Unassembled WGS sequence"/>
</dbReference>
<keyword evidence="1" id="KW-1133">Transmembrane helix</keyword>